<dbReference type="EMBL" id="JABSTU010000011">
    <property type="protein sequence ID" value="KAH8009038.1"/>
    <property type="molecule type" value="Genomic_DNA"/>
</dbReference>
<organism evidence="3 4">
    <name type="scientific">Rhipicephalus microplus</name>
    <name type="common">Cattle tick</name>
    <name type="synonym">Boophilus microplus</name>
    <dbReference type="NCBI Taxonomy" id="6941"/>
    <lineage>
        <taxon>Eukaryota</taxon>
        <taxon>Metazoa</taxon>
        <taxon>Ecdysozoa</taxon>
        <taxon>Arthropoda</taxon>
        <taxon>Chelicerata</taxon>
        <taxon>Arachnida</taxon>
        <taxon>Acari</taxon>
        <taxon>Parasitiformes</taxon>
        <taxon>Ixodida</taxon>
        <taxon>Ixodoidea</taxon>
        <taxon>Ixodidae</taxon>
        <taxon>Rhipicephalinae</taxon>
        <taxon>Rhipicephalus</taxon>
        <taxon>Boophilus</taxon>
    </lineage>
</organism>
<evidence type="ECO:0000256" key="2">
    <source>
        <dbReference type="SAM" id="Phobius"/>
    </source>
</evidence>
<reference evidence="3" key="2">
    <citation type="submission" date="2021-09" db="EMBL/GenBank/DDBJ databases">
        <authorList>
            <person name="Jia N."/>
            <person name="Wang J."/>
            <person name="Shi W."/>
            <person name="Du L."/>
            <person name="Sun Y."/>
            <person name="Zhan W."/>
            <person name="Jiang J."/>
            <person name="Wang Q."/>
            <person name="Zhang B."/>
            <person name="Ji P."/>
            <person name="Sakyi L.B."/>
            <person name="Cui X."/>
            <person name="Yuan T."/>
            <person name="Jiang B."/>
            <person name="Yang W."/>
            <person name="Lam T.T.-Y."/>
            <person name="Chang Q."/>
            <person name="Ding S."/>
            <person name="Wang X."/>
            <person name="Zhu J."/>
            <person name="Ruan X."/>
            <person name="Zhao L."/>
            <person name="Wei J."/>
            <person name="Que T."/>
            <person name="Du C."/>
            <person name="Cheng J."/>
            <person name="Dai P."/>
            <person name="Han X."/>
            <person name="Huang E."/>
            <person name="Gao Y."/>
            <person name="Liu J."/>
            <person name="Shao H."/>
            <person name="Ye R."/>
            <person name="Li L."/>
            <person name="Wei W."/>
            <person name="Wang X."/>
            <person name="Wang C."/>
            <person name="Huo Q."/>
            <person name="Li W."/>
            <person name="Guo W."/>
            <person name="Chen H."/>
            <person name="Chen S."/>
            <person name="Zhou L."/>
            <person name="Zhou L."/>
            <person name="Ni X."/>
            <person name="Tian J."/>
            <person name="Zhou Y."/>
            <person name="Sheng Y."/>
            <person name="Liu T."/>
            <person name="Pan Y."/>
            <person name="Xia L."/>
            <person name="Li J."/>
            <person name="Zhao F."/>
            <person name="Cao W."/>
        </authorList>
    </citation>
    <scope>NUCLEOTIDE SEQUENCE</scope>
    <source>
        <strain evidence="3">Rmic-2018</strain>
        <tissue evidence="3">Larvae</tissue>
    </source>
</reference>
<feature type="compositionally biased region" description="Acidic residues" evidence="1">
    <location>
        <begin position="254"/>
        <end position="264"/>
    </location>
</feature>
<feature type="region of interest" description="Disordered" evidence="1">
    <location>
        <begin position="188"/>
        <end position="283"/>
    </location>
</feature>
<feature type="compositionally biased region" description="Low complexity" evidence="1">
    <location>
        <begin position="196"/>
        <end position="208"/>
    </location>
</feature>
<keyword evidence="2" id="KW-1133">Transmembrane helix</keyword>
<feature type="compositionally biased region" description="Polar residues" evidence="1">
    <location>
        <begin position="273"/>
        <end position="283"/>
    </location>
</feature>
<evidence type="ECO:0000313" key="3">
    <source>
        <dbReference type="EMBL" id="KAH8009038.1"/>
    </source>
</evidence>
<evidence type="ECO:0000256" key="1">
    <source>
        <dbReference type="SAM" id="MobiDB-lite"/>
    </source>
</evidence>
<dbReference type="Proteomes" id="UP000821866">
    <property type="component" value="Chromosome 9"/>
</dbReference>
<name>A0A9J6D4A2_RHIMP</name>
<accession>A0A9J6D4A2</accession>
<sequence>MEAHTVPRRKISTLPAPAGGYPLAIREPLVSIPPATAARYPPPGIPVRGVVHDAGTNVKQAAEVVASKTVWKRAAIAVHDTTTTAVTADAKRAGRGVGPAANGDNRLIQPLRDKHHGWAPCVLFLAAASVLVLITTAYYLARGPLPGHRRQPELLEMSQSTTPCTYASGTYEISMLNESVVAANATEPLAESNGVPPAESSSASPENASELREAIDDVPPGVSSSAATEEELKEHHKVLSMLIVANSSTKQSGGEDDDDAEQDTDYSGALVQRNCSQKVQTDC</sequence>
<protein>
    <submittedName>
        <fullName evidence="3">Uncharacterized protein</fullName>
    </submittedName>
</protein>
<reference evidence="3" key="1">
    <citation type="journal article" date="2020" name="Cell">
        <title>Large-Scale Comparative Analyses of Tick Genomes Elucidate Their Genetic Diversity and Vector Capacities.</title>
        <authorList>
            <consortium name="Tick Genome and Microbiome Consortium (TIGMIC)"/>
            <person name="Jia N."/>
            <person name="Wang J."/>
            <person name="Shi W."/>
            <person name="Du L."/>
            <person name="Sun Y."/>
            <person name="Zhan W."/>
            <person name="Jiang J.F."/>
            <person name="Wang Q."/>
            <person name="Zhang B."/>
            <person name="Ji P."/>
            <person name="Bell-Sakyi L."/>
            <person name="Cui X.M."/>
            <person name="Yuan T.T."/>
            <person name="Jiang B.G."/>
            <person name="Yang W.F."/>
            <person name="Lam T.T."/>
            <person name="Chang Q.C."/>
            <person name="Ding S.J."/>
            <person name="Wang X.J."/>
            <person name="Zhu J.G."/>
            <person name="Ruan X.D."/>
            <person name="Zhao L."/>
            <person name="Wei J.T."/>
            <person name="Ye R.Z."/>
            <person name="Que T.C."/>
            <person name="Du C.H."/>
            <person name="Zhou Y.H."/>
            <person name="Cheng J.X."/>
            <person name="Dai P.F."/>
            <person name="Guo W.B."/>
            <person name="Han X.H."/>
            <person name="Huang E.J."/>
            <person name="Li L.F."/>
            <person name="Wei W."/>
            <person name="Gao Y.C."/>
            <person name="Liu J.Z."/>
            <person name="Shao H.Z."/>
            <person name="Wang X."/>
            <person name="Wang C.C."/>
            <person name="Yang T.C."/>
            <person name="Huo Q.B."/>
            <person name="Li W."/>
            <person name="Chen H.Y."/>
            <person name="Chen S.E."/>
            <person name="Zhou L.G."/>
            <person name="Ni X.B."/>
            <person name="Tian J.H."/>
            <person name="Sheng Y."/>
            <person name="Liu T."/>
            <person name="Pan Y.S."/>
            <person name="Xia L.Y."/>
            <person name="Li J."/>
            <person name="Zhao F."/>
            <person name="Cao W.C."/>
        </authorList>
    </citation>
    <scope>NUCLEOTIDE SEQUENCE</scope>
    <source>
        <strain evidence="3">Rmic-2018</strain>
    </source>
</reference>
<feature type="transmembrane region" description="Helical" evidence="2">
    <location>
        <begin position="117"/>
        <end position="141"/>
    </location>
</feature>
<keyword evidence="2" id="KW-0472">Membrane</keyword>
<keyword evidence="4" id="KW-1185">Reference proteome</keyword>
<comment type="caution">
    <text evidence="3">The sequence shown here is derived from an EMBL/GenBank/DDBJ whole genome shotgun (WGS) entry which is preliminary data.</text>
</comment>
<keyword evidence="2" id="KW-0812">Transmembrane</keyword>
<proteinExistence type="predicted"/>
<dbReference type="AlphaFoldDB" id="A0A9J6D4A2"/>
<evidence type="ECO:0000313" key="4">
    <source>
        <dbReference type="Proteomes" id="UP000821866"/>
    </source>
</evidence>
<gene>
    <name evidence="3" type="ORF">HPB51_009014</name>
</gene>